<dbReference type="AlphaFoldDB" id="A0A2T3ZEP9"/>
<accession>A0A2T3ZEP9</accession>
<reference evidence="2 3" key="1">
    <citation type="submission" date="2016-07" db="EMBL/GenBank/DDBJ databases">
        <title>Multiple horizontal gene transfer events from other fungi enriched the ability of initially mycotrophic Trichoderma (Ascomycota) to feed on dead plant biomass.</title>
        <authorList>
            <consortium name="DOE Joint Genome Institute"/>
            <person name="Aerts A."/>
            <person name="Atanasova L."/>
            <person name="Chenthamara K."/>
            <person name="Zhang J."/>
            <person name="Grujic M."/>
            <person name="Henrissat B."/>
            <person name="Kuo A."/>
            <person name="Salamov A."/>
            <person name="Lipzen A."/>
            <person name="Labutti K."/>
            <person name="Barry K."/>
            <person name="Miao Y."/>
            <person name="Rahimi M.J."/>
            <person name="Shen Q."/>
            <person name="Grigoriev I.V."/>
            <person name="Kubicek C.P."/>
            <person name="Druzhinina I.S."/>
        </authorList>
    </citation>
    <scope>NUCLEOTIDE SEQUENCE [LARGE SCALE GENOMIC DNA]</scope>
    <source>
        <strain evidence="2 3">CBS 433.97</strain>
    </source>
</reference>
<protein>
    <submittedName>
        <fullName evidence="2">Uncharacterized protein</fullName>
    </submittedName>
</protein>
<evidence type="ECO:0000313" key="2">
    <source>
        <dbReference type="EMBL" id="PTB43269.1"/>
    </source>
</evidence>
<keyword evidence="3" id="KW-1185">Reference proteome</keyword>
<gene>
    <name evidence="2" type="ORF">M441DRAFT_369051</name>
</gene>
<dbReference type="EMBL" id="KZ679259">
    <property type="protein sequence ID" value="PTB43269.1"/>
    <property type="molecule type" value="Genomic_DNA"/>
</dbReference>
<keyword evidence="1" id="KW-0732">Signal</keyword>
<evidence type="ECO:0000256" key="1">
    <source>
        <dbReference type="SAM" id="SignalP"/>
    </source>
</evidence>
<organism evidence="2 3">
    <name type="scientific">Trichoderma asperellum (strain ATCC 204424 / CBS 433.97 / NBRC 101777)</name>
    <dbReference type="NCBI Taxonomy" id="1042311"/>
    <lineage>
        <taxon>Eukaryota</taxon>
        <taxon>Fungi</taxon>
        <taxon>Dikarya</taxon>
        <taxon>Ascomycota</taxon>
        <taxon>Pezizomycotina</taxon>
        <taxon>Sordariomycetes</taxon>
        <taxon>Hypocreomycetidae</taxon>
        <taxon>Hypocreales</taxon>
        <taxon>Hypocreaceae</taxon>
        <taxon>Trichoderma</taxon>
    </lineage>
</organism>
<sequence>MAQVSFSTFFFLLRGIESHDLVELGPCLGPMAFERRAWGEENLYYRKDDLPSFQALVQLVVRRLAMTIYPSGLDSGRPVGPVEGVLTVSSSSNRASDELNQMPRLPDCRRGCC</sequence>
<evidence type="ECO:0000313" key="3">
    <source>
        <dbReference type="Proteomes" id="UP000240493"/>
    </source>
</evidence>
<feature type="chain" id="PRO_5015400127" evidence="1">
    <location>
        <begin position="19"/>
        <end position="113"/>
    </location>
</feature>
<feature type="signal peptide" evidence="1">
    <location>
        <begin position="1"/>
        <end position="18"/>
    </location>
</feature>
<dbReference type="Proteomes" id="UP000240493">
    <property type="component" value="Unassembled WGS sequence"/>
</dbReference>
<name>A0A2T3ZEP9_TRIA4</name>
<proteinExistence type="predicted"/>